<keyword evidence="1" id="KW-0812">Transmembrane</keyword>
<dbReference type="EMBL" id="KI657508">
    <property type="protein sequence ID" value="ETN86715.1"/>
    <property type="molecule type" value="Genomic_DNA"/>
</dbReference>
<organism evidence="2 3">
    <name type="scientific">Necator americanus</name>
    <name type="common">Human hookworm</name>
    <dbReference type="NCBI Taxonomy" id="51031"/>
    <lineage>
        <taxon>Eukaryota</taxon>
        <taxon>Metazoa</taxon>
        <taxon>Ecdysozoa</taxon>
        <taxon>Nematoda</taxon>
        <taxon>Chromadorea</taxon>
        <taxon>Rhabditida</taxon>
        <taxon>Rhabditina</taxon>
        <taxon>Rhabditomorpha</taxon>
        <taxon>Strongyloidea</taxon>
        <taxon>Ancylostomatidae</taxon>
        <taxon>Bunostominae</taxon>
        <taxon>Necator</taxon>
    </lineage>
</organism>
<feature type="transmembrane region" description="Helical" evidence="1">
    <location>
        <begin position="20"/>
        <end position="39"/>
    </location>
</feature>
<keyword evidence="1" id="KW-1133">Transmembrane helix</keyword>
<keyword evidence="3" id="KW-1185">Reference proteome</keyword>
<keyword evidence="1" id="KW-0472">Membrane</keyword>
<accession>W2TX95</accession>
<evidence type="ECO:0000256" key="1">
    <source>
        <dbReference type="SAM" id="Phobius"/>
    </source>
</evidence>
<dbReference type="AlphaFoldDB" id="W2TX95"/>
<dbReference type="KEGG" id="nai:NECAME_16179"/>
<evidence type="ECO:0000313" key="3">
    <source>
        <dbReference type="Proteomes" id="UP000053676"/>
    </source>
</evidence>
<gene>
    <name evidence="2" type="ORF">NECAME_16179</name>
</gene>
<sequence length="300" mass="34204">MRGAKKFLWKRSNEHLTRNLFLEIVITISFYFCLPQILYCWEAFVKGTQILLPFHLRKCYRVFNFIRVVHQHAFAFIAAAITVFSESAAYLISLPDIFGLNPFHGVLGWEWHFSNELCPASNTTLSKAAALRKKENISAKRNHEVSGVSEFPTLRKCSFGVHFEAVPRFGCSPSTSPPATTAARNEANPFASSRCRLMCGFWRNLYFTLTCTEMPYDSDTASAKGIPNGALTVLIIAAVAIVSVVITLFCMLVNNRRTRRTQQRVQRNLGKHRKVDATYRISQQNAILTWQWMRCDMDCD</sequence>
<protein>
    <submittedName>
        <fullName evidence="2">Uncharacterized protein</fullName>
    </submittedName>
</protein>
<evidence type="ECO:0000313" key="2">
    <source>
        <dbReference type="EMBL" id="ETN86715.1"/>
    </source>
</evidence>
<feature type="transmembrane region" description="Helical" evidence="1">
    <location>
        <begin position="230"/>
        <end position="254"/>
    </location>
</feature>
<name>W2TX95_NECAM</name>
<proteinExistence type="predicted"/>
<reference evidence="3" key="1">
    <citation type="journal article" date="2014" name="Nat. Genet.">
        <title>Genome of the human hookworm Necator americanus.</title>
        <authorList>
            <person name="Tang Y.T."/>
            <person name="Gao X."/>
            <person name="Rosa B.A."/>
            <person name="Abubucker S."/>
            <person name="Hallsworth-Pepin K."/>
            <person name="Martin J."/>
            <person name="Tyagi R."/>
            <person name="Heizer E."/>
            <person name="Zhang X."/>
            <person name="Bhonagiri-Palsikar V."/>
            <person name="Minx P."/>
            <person name="Warren W.C."/>
            <person name="Wang Q."/>
            <person name="Zhan B."/>
            <person name="Hotez P.J."/>
            <person name="Sternberg P.W."/>
            <person name="Dougall A."/>
            <person name="Gaze S.T."/>
            <person name="Mulvenna J."/>
            <person name="Sotillo J."/>
            <person name="Ranganathan S."/>
            <person name="Rabelo E.M."/>
            <person name="Wilson R.K."/>
            <person name="Felgner P.L."/>
            <person name="Bethony J."/>
            <person name="Hawdon J.M."/>
            <person name="Gasser R.B."/>
            <person name="Loukas A."/>
            <person name="Mitreva M."/>
        </authorList>
    </citation>
    <scope>NUCLEOTIDE SEQUENCE [LARGE SCALE GENOMIC DNA]</scope>
</reference>
<dbReference type="Proteomes" id="UP000053676">
    <property type="component" value="Unassembled WGS sequence"/>
</dbReference>
<dbReference type="OrthoDB" id="5851868at2759"/>